<comment type="caution">
    <text evidence="3">The sequence shown here is derived from an EMBL/GenBank/DDBJ whole genome shotgun (WGS) entry which is preliminary data.</text>
</comment>
<dbReference type="GeneID" id="25315499"/>
<feature type="domain" description="DUF7587" evidence="2">
    <location>
        <begin position="234"/>
        <end position="374"/>
    </location>
</feature>
<feature type="compositionally biased region" description="Polar residues" evidence="1">
    <location>
        <begin position="461"/>
        <end position="474"/>
    </location>
</feature>
<organism evidence="3 4">
    <name type="scientific">Rasamsonia emersonii (strain ATCC 16479 / CBS 393.64 / IMI 116815)</name>
    <dbReference type="NCBI Taxonomy" id="1408163"/>
    <lineage>
        <taxon>Eukaryota</taxon>
        <taxon>Fungi</taxon>
        <taxon>Dikarya</taxon>
        <taxon>Ascomycota</taxon>
        <taxon>Pezizomycotina</taxon>
        <taxon>Eurotiomycetes</taxon>
        <taxon>Eurotiomycetidae</taxon>
        <taxon>Eurotiales</taxon>
        <taxon>Trichocomaceae</taxon>
        <taxon>Rasamsonia</taxon>
    </lineage>
</organism>
<feature type="compositionally biased region" description="Basic and acidic residues" evidence="1">
    <location>
        <begin position="189"/>
        <end position="198"/>
    </location>
</feature>
<reference evidence="3 4" key="1">
    <citation type="submission" date="2015-04" db="EMBL/GenBank/DDBJ databases">
        <authorList>
            <person name="Heijne W.H."/>
            <person name="Fedorova N.D."/>
            <person name="Nierman W.C."/>
            <person name="Vollebregt A.W."/>
            <person name="Zhao Z."/>
            <person name="Wu L."/>
            <person name="Kumar M."/>
            <person name="Stam H."/>
            <person name="van den Berg M.A."/>
            <person name="Pel H.J."/>
        </authorList>
    </citation>
    <scope>NUCLEOTIDE SEQUENCE [LARGE SCALE GENOMIC DNA]</scope>
    <source>
        <strain evidence="3 4">CBS 393.64</strain>
    </source>
</reference>
<feature type="region of interest" description="Disordered" evidence="1">
    <location>
        <begin position="671"/>
        <end position="695"/>
    </location>
</feature>
<dbReference type="OrthoDB" id="5397734at2759"/>
<dbReference type="Pfam" id="PF24494">
    <property type="entry name" value="DUF7587"/>
    <property type="match status" value="1"/>
</dbReference>
<name>A0A0F4YYB1_RASE3</name>
<proteinExistence type="predicted"/>
<gene>
    <name evidence="3" type="ORF">T310_3149</name>
</gene>
<feature type="region of interest" description="Disordered" evidence="1">
    <location>
        <begin position="605"/>
        <end position="633"/>
    </location>
</feature>
<accession>A0A0F4YYB1</accession>
<keyword evidence="4" id="KW-1185">Reference proteome</keyword>
<feature type="compositionally biased region" description="Low complexity" evidence="1">
    <location>
        <begin position="676"/>
        <end position="695"/>
    </location>
</feature>
<evidence type="ECO:0000259" key="2">
    <source>
        <dbReference type="Pfam" id="PF24494"/>
    </source>
</evidence>
<dbReference type="AlphaFoldDB" id="A0A0F4YYB1"/>
<sequence>MNDEKAIRDAPLLHQSSILNPLQHRIGGAQHVDMLTAQEAQDFSDIASTDGRAFQSQNRLQAGESHLIELDLRKKRPHNNWTTRQRVVFCCMRRFFNLSRAQETALFNAVFLDEVRPLGFPLGLPGTTLNTQWEDMKKRRHEVWTLLFRDLKSAAQVGILVKRRSADSLNARKFSVEKGAKKNSPSTHIDSENRRTSDESSAPAHVPLKMSAPVNAQGFRLTCPHSHMPTQTKIPNLVWRWANDDSQGINSRHGYVAYIFTDRLGSIPSPGEYKRDEFQSMLENHAWKRRIPSPFISTSSDPLTGIHRALRHSNHAIVSLIDTTQLDGYLKFSMEELMVQYNIRTPGYAGRKEYLIWGAIPKSAIVMTFRIDDLVKIAEENADIQAVLQLDTTPTPAIIGFVSGDDLTDYLRGVWEGFEPSSTPKQLNQVNSPFRPRSKKNTIPQQSLASGERTEDFLSAGVSSSSPGFNETESALRASNHTDPIHIDDDDDFILIDTSCPSRRLKKTRGPVKIAVEHTASEVSKKFSNPQRARPVLKEPQPQLLTPGSSPMKRKRSTFNIEPYKPETNSWSPVQQNPTKRAVVHSGSQENNYIVIDDDVDHELDEKQEDQDVDDTASVIDFDGAPPSPASSAATLRDLTADEQFDLDRARVTRMMAYNWAQFYKILQETAAEEPASASSSSSSFASASSYYSLD</sequence>
<evidence type="ECO:0000313" key="4">
    <source>
        <dbReference type="Proteomes" id="UP000053958"/>
    </source>
</evidence>
<feature type="compositionally biased region" description="Acidic residues" evidence="1">
    <location>
        <begin position="605"/>
        <end position="615"/>
    </location>
</feature>
<protein>
    <recommendedName>
        <fullName evidence="2">DUF7587 domain-containing protein</fullName>
    </recommendedName>
</protein>
<feature type="region of interest" description="Disordered" evidence="1">
    <location>
        <begin position="422"/>
        <end position="474"/>
    </location>
</feature>
<feature type="compositionally biased region" description="Polar residues" evidence="1">
    <location>
        <begin position="422"/>
        <end position="432"/>
    </location>
</feature>
<dbReference type="Proteomes" id="UP000053958">
    <property type="component" value="Unassembled WGS sequence"/>
</dbReference>
<dbReference type="RefSeq" id="XP_013329433.1">
    <property type="nucleotide sequence ID" value="XM_013473979.1"/>
</dbReference>
<dbReference type="EMBL" id="LASV01000123">
    <property type="protein sequence ID" value="KKA22821.1"/>
    <property type="molecule type" value="Genomic_DNA"/>
</dbReference>
<feature type="region of interest" description="Disordered" evidence="1">
    <location>
        <begin position="176"/>
        <end position="205"/>
    </location>
</feature>
<evidence type="ECO:0000313" key="3">
    <source>
        <dbReference type="EMBL" id="KKA22821.1"/>
    </source>
</evidence>
<evidence type="ECO:0000256" key="1">
    <source>
        <dbReference type="SAM" id="MobiDB-lite"/>
    </source>
</evidence>
<dbReference type="InterPro" id="IPR056009">
    <property type="entry name" value="DUF7587"/>
</dbReference>